<dbReference type="PROSITE" id="PS50181">
    <property type="entry name" value="FBOX"/>
    <property type="match status" value="1"/>
</dbReference>
<dbReference type="Pfam" id="PF12937">
    <property type="entry name" value="F-box-like"/>
    <property type="match status" value="1"/>
</dbReference>
<proteinExistence type="predicted"/>
<organism evidence="2 3">
    <name type="scientific">Plutella xylostella</name>
    <name type="common">Diamondback moth</name>
    <name type="synonym">Plutella maculipennis</name>
    <dbReference type="NCBI Taxonomy" id="51655"/>
    <lineage>
        <taxon>Eukaryota</taxon>
        <taxon>Metazoa</taxon>
        <taxon>Ecdysozoa</taxon>
        <taxon>Arthropoda</taxon>
        <taxon>Hexapoda</taxon>
        <taxon>Insecta</taxon>
        <taxon>Pterygota</taxon>
        <taxon>Neoptera</taxon>
        <taxon>Endopterygota</taxon>
        <taxon>Lepidoptera</taxon>
        <taxon>Glossata</taxon>
        <taxon>Ditrysia</taxon>
        <taxon>Yponomeutoidea</taxon>
        <taxon>Plutellidae</taxon>
        <taxon>Plutella</taxon>
    </lineage>
</organism>
<sequence length="347" mass="40063">MTEESGDADDVNTILPDEMILQVFHLLPLESLLQCEQVCRRWRKLALDTTLWKRITIIYSGKPGQTEVSEKNLEILTSHCDYICNVKIQYVYNYPFIMSILEKCPNLTSIELIMCRVSTDFPDDLLRWPKLKKLSLRNSLLLQTKENTDTLIKFNHFKDLSYVALADFGLSSSNWNMLIQCVHLNHLYLEKIRDIEMDQVKELILAKKRSLVCLHVYGGTAIDDKCLQLLAHCPCLEELVIIRCDNLTDTGLLPLAGLTQIKNLQIWNNKHFTEMGLLSTLGSPNLIKLKSLSLSRVKNISPVIVDLISEHYKNLKFLAVYQCPRIIDTDYEKQLKSKFRNIDVVLY</sequence>
<keyword evidence="3" id="KW-1185">Reference proteome</keyword>
<dbReference type="SUPFAM" id="SSF81383">
    <property type="entry name" value="F-box domain"/>
    <property type="match status" value="1"/>
</dbReference>
<name>A0ABQ7QYJ7_PLUXY</name>
<dbReference type="InterPro" id="IPR001810">
    <property type="entry name" value="F-box_dom"/>
</dbReference>
<dbReference type="InterPro" id="IPR032675">
    <property type="entry name" value="LRR_dom_sf"/>
</dbReference>
<gene>
    <name evidence="2" type="ORF">JYU34_004619</name>
</gene>
<dbReference type="Gene3D" id="1.20.1280.50">
    <property type="match status" value="1"/>
</dbReference>
<dbReference type="InterPro" id="IPR036047">
    <property type="entry name" value="F-box-like_dom_sf"/>
</dbReference>
<dbReference type="SMART" id="SM00256">
    <property type="entry name" value="FBOX"/>
    <property type="match status" value="1"/>
</dbReference>
<dbReference type="EMBL" id="JAHIBW010000006">
    <property type="protein sequence ID" value="KAG7310079.1"/>
    <property type="molecule type" value="Genomic_DNA"/>
</dbReference>
<accession>A0ABQ7QYJ7</accession>
<evidence type="ECO:0000259" key="1">
    <source>
        <dbReference type="PROSITE" id="PS50181"/>
    </source>
</evidence>
<feature type="domain" description="F-box" evidence="1">
    <location>
        <begin position="9"/>
        <end position="55"/>
    </location>
</feature>
<dbReference type="Gene3D" id="3.80.10.10">
    <property type="entry name" value="Ribonuclease Inhibitor"/>
    <property type="match status" value="1"/>
</dbReference>
<comment type="caution">
    <text evidence="2">The sequence shown here is derived from an EMBL/GenBank/DDBJ whole genome shotgun (WGS) entry which is preliminary data.</text>
</comment>
<protein>
    <recommendedName>
        <fullName evidence="1">F-box domain-containing protein</fullName>
    </recommendedName>
</protein>
<reference evidence="2 3" key="1">
    <citation type="submission" date="2021-06" db="EMBL/GenBank/DDBJ databases">
        <title>A haploid diamondback moth (Plutella xylostella L.) genome assembly resolves 31 chromosomes and identifies a diamide resistance mutation.</title>
        <authorList>
            <person name="Ward C.M."/>
            <person name="Perry K.D."/>
            <person name="Baker G."/>
            <person name="Powis K."/>
            <person name="Heckel D.G."/>
            <person name="Baxter S.W."/>
        </authorList>
    </citation>
    <scope>NUCLEOTIDE SEQUENCE [LARGE SCALE GENOMIC DNA]</scope>
    <source>
        <strain evidence="2 3">LV</strain>
        <tissue evidence="2">Single pupa</tissue>
    </source>
</reference>
<evidence type="ECO:0000313" key="2">
    <source>
        <dbReference type="EMBL" id="KAG7310079.1"/>
    </source>
</evidence>
<dbReference type="SUPFAM" id="SSF52047">
    <property type="entry name" value="RNI-like"/>
    <property type="match status" value="1"/>
</dbReference>
<evidence type="ECO:0000313" key="3">
    <source>
        <dbReference type="Proteomes" id="UP000823941"/>
    </source>
</evidence>
<dbReference type="Proteomes" id="UP000823941">
    <property type="component" value="Chromosome 6"/>
</dbReference>
<dbReference type="PANTHER" id="PTHR13318">
    <property type="entry name" value="PARTNER OF PAIRED, ISOFORM B-RELATED"/>
    <property type="match status" value="1"/>
</dbReference>